<dbReference type="RefSeq" id="WP_182550210.1">
    <property type="nucleotide sequence ID" value="NZ_JACGXN010000004.1"/>
</dbReference>
<proteinExistence type="predicted"/>
<gene>
    <name evidence="3" type="ORF">FHW16_003297</name>
</gene>
<reference evidence="3 4" key="1">
    <citation type="submission" date="2020-07" db="EMBL/GenBank/DDBJ databases">
        <title>Genomic Encyclopedia of Type Strains, Phase IV (KMG-V): Genome sequencing to study the core and pangenomes of soil and plant-associated prokaryotes.</title>
        <authorList>
            <person name="Whitman W."/>
        </authorList>
    </citation>
    <scope>NUCLEOTIDE SEQUENCE [LARGE SCALE GENOMIC DNA]</scope>
    <source>
        <strain evidence="3 4">AN3</strain>
    </source>
</reference>
<evidence type="ECO:0000313" key="3">
    <source>
        <dbReference type="EMBL" id="MBA8879578.1"/>
    </source>
</evidence>
<dbReference type="InterPro" id="IPR052515">
    <property type="entry name" value="Gfo/Idh/MocA_Oxidoreductase"/>
</dbReference>
<keyword evidence="4" id="KW-1185">Reference proteome</keyword>
<feature type="domain" description="Gfo/Idh/MocA-like oxidoreductase N-terminal" evidence="1">
    <location>
        <begin position="1"/>
        <end position="123"/>
    </location>
</feature>
<dbReference type="Pfam" id="PF22725">
    <property type="entry name" value="GFO_IDH_MocA_C3"/>
    <property type="match status" value="1"/>
</dbReference>
<evidence type="ECO:0000259" key="1">
    <source>
        <dbReference type="Pfam" id="PF01408"/>
    </source>
</evidence>
<accession>A0A839EMS7</accession>
<dbReference type="AlphaFoldDB" id="A0A839EMS7"/>
<organism evidence="3 4">
    <name type="scientific">Phyllobacterium myrsinacearum</name>
    <dbReference type="NCBI Taxonomy" id="28101"/>
    <lineage>
        <taxon>Bacteria</taxon>
        <taxon>Pseudomonadati</taxon>
        <taxon>Pseudomonadota</taxon>
        <taxon>Alphaproteobacteria</taxon>
        <taxon>Hyphomicrobiales</taxon>
        <taxon>Phyllobacteriaceae</taxon>
        <taxon>Phyllobacterium</taxon>
    </lineage>
</organism>
<dbReference type="Gene3D" id="3.30.360.10">
    <property type="entry name" value="Dihydrodipicolinate Reductase, domain 2"/>
    <property type="match status" value="1"/>
</dbReference>
<dbReference type="SUPFAM" id="SSF51735">
    <property type="entry name" value="NAD(P)-binding Rossmann-fold domains"/>
    <property type="match status" value="1"/>
</dbReference>
<sequence length="347" mass="36550">MNIALVGLGMVASTHVRAIAALAPEIQLKTVCGRNPQRTAQFADDAAAILGYRPDPQISIEAIANDPAIDFVIIATPPNARIEMARALAAGGKSILMEKPIERTLANAKAIVDLCAIHNVKLGIVFQHRVREASLQLRAKLDAGAFGPVRIVEITVPWWREQSYYDAPGRGTFSRDGGGVLISQAIHSLDLALSLAGPVRKVQAMAKTSQFHTMEAEDYVTAGLEFDSGAIGSLVASTASFPGAGETITLHCEKASVRLLAGQLTVHWRSGAVEVFGEDGGTGGGADPMAFTHAWHQAIIRDFADAVATDSAPLVSGHAGLAVHALIDALVTSAKTERSVTLAPWNT</sequence>
<dbReference type="Pfam" id="PF01408">
    <property type="entry name" value="GFO_IDH_MocA"/>
    <property type="match status" value="1"/>
</dbReference>
<dbReference type="EMBL" id="JACGXN010000004">
    <property type="protein sequence ID" value="MBA8879578.1"/>
    <property type="molecule type" value="Genomic_DNA"/>
</dbReference>
<dbReference type="InterPro" id="IPR036291">
    <property type="entry name" value="NAD(P)-bd_dom_sf"/>
</dbReference>
<name>A0A839EMS7_9HYPH</name>
<dbReference type="SUPFAM" id="SSF55347">
    <property type="entry name" value="Glyceraldehyde-3-phosphate dehydrogenase-like, C-terminal domain"/>
    <property type="match status" value="1"/>
</dbReference>
<dbReference type="Gene3D" id="3.40.50.720">
    <property type="entry name" value="NAD(P)-binding Rossmann-like Domain"/>
    <property type="match status" value="1"/>
</dbReference>
<dbReference type="PANTHER" id="PTHR43249:SF1">
    <property type="entry name" value="D-GLUCOSIDE 3-DEHYDROGENASE"/>
    <property type="match status" value="1"/>
</dbReference>
<protein>
    <submittedName>
        <fullName evidence="3">Putative dehydrogenase</fullName>
    </submittedName>
</protein>
<evidence type="ECO:0000259" key="2">
    <source>
        <dbReference type="Pfam" id="PF22725"/>
    </source>
</evidence>
<dbReference type="InterPro" id="IPR000683">
    <property type="entry name" value="Gfo/Idh/MocA-like_OxRdtase_N"/>
</dbReference>
<evidence type="ECO:0000313" key="4">
    <source>
        <dbReference type="Proteomes" id="UP000549052"/>
    </source>
</evidence>
<feature type="domain" description="GFO/IDH/MocA-like oxidoreductase" evidence="2">
    <location>
        <begin position="135"/>
        <end position="258"/>
    </location>
</feature>
<dbReference type="PANTHER" id="PTHR43249">
    <property type="entry name" value="UDP-N-ACETYL-2-AMINO-2-DEOXY-D-GLUCURONATE OXIDASE"/>
    <property type="match status" value="1"/>
</dbReference>
<dbReference type="GO" id="GO:0000166">
    <property type="term" value="F:nucleotide binding"/>
    <property type="evidence" value="ECO:0007669"/>
    <property type="project" value="InterPro"/>
</dbReference>
<comment type="caution">
    <text evidence="3">The sequence shown here is derived from an EMBL/GenBank/DDBJ whole genome shotgun (WGS) entry which is preliminary data.</text>
</comment>
<dbReference type="InterPro" id="IPR055170">
    <property type="entry name" value="GFO_IDH_MocA-like_dom"/>
</dbReference>
<dbReference type="Proteomes" id="UP000549052">
    <property type="component" value="Unassembled WGS sequence"/>
</dbReference>